<dbReference type="RefSeq" id="WP_009628883.1">
    <property type="nucleotide sequence ID" value="NZ_VBTY01000215.1"/>
</dbReference>
<name>A0A9X4MF62_9CYAN</name>
<organism evidence="3 4">
    <name type="scientific">Pseudanabaena catenata USMAC16</name>
    <dbReference type="NCBI Taxonomy" id="1855837"/>
    <lineage>
        <taxon>Bacteria</taxon>
        <taxon>Bacillati</taxon>
        <taxon>Cyanobacteriota</taxon>
        <taxon>Cyanophyceae</taxon>
        <taxon>Pseudanabaenales</taxon>
        <taxon>Pseudanabaenaceae</taxon>
        <taxon>Pseudanabaena</taxon>
    </lineage>
</organism>
<feature type="modified residue" description="4-aspartylphosphate" evidence="1">
    <location>
        <position position="80"/>
    </location>
</feature>
<dbReference type="EMBL" id="VBTY01000215">
    <property type="protein sequence ID" value="MDG3496691.1"/>
    <property type="molecule type" value="Genomic_DNA"/>
</dbReference>
<protein>
    <submittedName>
        <fullName evidence="3">Response regulator</fullName>
    </submittedName>
</protein>
<keyword evidence="1" id="KW-0597">Phosphoprotein</keyword>
<dbReference type="Pfam" id="PF00072">
    <property type="entry name" value="Response_reg"/>
    <property type="match status" value="1"/>
</dbReference>
<reference evidence="3" key="1">
    <citation type="submission" date="2019-05" db="EMBL/GenBank/DDBJ databases">
        <title>Whole genome sequencing of Pseudanabaena catenata USMAC16.</title>
        <authorList>
            <person name="Khan Z."/>
            <person name="Omar W.M."/>
            <person name="Convey P."/>
            <person name="Merican F."/>
            <person name="Najimudin N."/>
        </authorList>
    </citation>
    <scope>NUCLEOTIDE SEQUENCE</scope>
    <source>
        <strain evidence="3">USMAC16</strain>
    </source>
</reference>
<dbReference type="InterPro" id="IPR052893">
    <property type="entry name" value="TCS_response_regulator"/>
</dbReference>
<feature type="domain" description="Response regulatory" evidence="2">
    <location>
        <begin position="16"/>
        <end position="147"/>
    </location>
</feature>
<keyword evidence="4" id="KW-1185">Reference proteome</keyword>
<proteinExistence type="predicted"/>
<dbReference type="InterPro" id="IPR011006">
    <property type="entry name" value="CheY-like_superfamily"/>
</dbReference>
<dbReference type="PANTHER" id="PTHR44520">
    <property type="entry name" value="RESPONSE REGULATOR RCP1-RELATED"/>
    <property type="match status" value="1"/>
</dbReference>
<sequence>MQRLLNSPWEDVIHPVIAIIEDSDEDFYSFLRATQKLHLLERSLYNIVRFQDGDEALDYLFRQGNYQGLQAPLPVAILLDLNLPNTDGREVIYRVKQSSHLQPIPIIVLTTSNSYQDIQTCYRYGANCYMLKPLGVSEMQQTVQVIFQHWFQVTLLPSYGQFSA</sequence>
<dbReference type="AlphaFoldDB" id="A0A9X4MF62"/>
<dbReference type="PROSITE" id="PS50110">
    <property type="entry name" value="RESPONSE_REGULATORY"/>
    <property type="match status" value="1"/>
</dbReference>
<dbReference type="Proteomes" id="UP001152872">
    <property type="component" value="Unassembled WGS sequence"/>
</dbReference>
<evidence type="ECO:0000256" key="1">
    <source>
        <dbReference type="PROSITE-ProRule" id="PRU00169"/>
    </source>
</evidence>
<dbReference type="CDD" id="cd17557">
    <property type="entry name" value="REC_Rcp-like"/>
    <property type="match status" value="1"/>
</dbReference>
<evidence type="ECO:0000313" key="4">
    <source>
        <dbReference type="Proteomes" id="UP001152872"/>
    </source>
</evidence>
<evidence type="ECO:0000259" key="2">
    <source>
        <dbReference type="PROSITE" id="PS50110"/>
    </source>
</evidence>
<dbReference type="InterPro" id="IPR001789">
    <property type="entry name" value="Sig_transdc_resp-reg_receiver"/>
</dbReference>
<gene>
    <name evidence="3" type="ORF">FEV09_19305</name>
</gene>
<comment type="caution">
    <text evidence="3">The sequence shown here is derived from an EMBL/GenBank/DDBJ whole genome shotgun (WGS) entry which is preliminary data.</text>
</comment>
<accession>A0A9X4MF62</accession>
<dbReference type="Gene3D" id="3.40.50.2300">
    <property type="match status" value="1"/>
</dbReference>
<evidence type="ECO:0000313" key="3">
    <source>
        <dbReference type="EMBL" id="MDG3496691.1"/>
    </source>
</evidence>
<dbReference type="SUPFAM" id="SSF52172">
    <property type="entry name" value="CheY-like"/>
    <property type="match status" value="1"/>
</dbReference>
<dbReference type="SMART" id="SM00448">
    <property type="entry name" value="REC"/>
    <property type="match status" value="1"/>
</dbReference>
<dbReference type="GO" id="GO:0000160">
    <property type="term" value="P:phosphorelay signal transduction system"/>
    <property type="evidence" value="ECO:0007669"/>
    <property type="project" value="InterPro"/>
</dbReference>